<feature type="transmembrane region" description="Helical" evidence="7">
    <location>
        <begin position="6"/>
        <end position="22"/>
    </location>
</feature>
<protein>
    <submittedName>
        <fullName evidence="9">M56 family metallopeptidase</fullName>
    </submittedName>
</protein>
<feature type="transmembrane region" description="Helical" evidence="7">
    <location>
        <begin position="89"/>
        <end position="108"/>
    </location>
</feature>
<keyword evidence="7" id="KW-0472">Membrane</keyword>
<keyword evidence="7" id="KW-1133">Transmembrane helix</keyword>
<reference evidence="9 10" key="1">
    <citation type="submission" date="2024-09" db="EMBL/GenBank/DDBJ databases">
        <authorList>
            <person name="Sun Q."/>
            <person name="Mori K."/>
        </authorList>
    </citation>
    <scope>NUCLEOTIDE SEQUENCE [LARGE SCALE GENOMIC DNA]</scope>
    <source>
        <strain evidence="9 10">JCM 11411</strain>
    </source>
</reference>
<evidence type="ECO:0000259" key="8">
    <source>
        <dbReference type="Pfam" id="PF01435"/>
    </source>
</evidence>
<comment type="similarity">
    <text evidence="6">Belongs to the peptidase M48 family.</text>
</comment>
<evidence type="ECO:0000256" key="7">
    <source>
        <dbReference type="SAM" id="Phobius"/>
    </source>
</evidence>
<evidence type="ECO:0000256" key="1">
    <source>
        <dbReference type="ARBA" id="ARBA00022670"/>
    </source>
</evidence>
<keyword evidence="2" id="KW-0479">Metal-binding</keyword>
<name>A0ABV5XUW2_9NOCA</name>
<dbReference type="PANTHER" id="PTHR34978">
    <property type="entry name" value="POSSIBLE SENSOR-TRANSDUCER PROTEIN BLAR"/>
    <property type="match status" value="1"/>
</dbReference>
<dbReference type="Gene3D" id="3.30.2010.10">
    <property type="entry name" value="Metalloproteases ('zincins'), catalytic domain"/>
    <property type="match status" value="1"/>
</dbReference>
<keyword evidence="3 6" id="KW-0378">Hydrolase</keyword>
<feature type="domain" description="Peptidase M48" evidence="8">
    <location>
        <begin position="148"/>
        <end position="195"/>
    </location>
</feature>
<gene>
    <name evidence="9" type="ORF">ACFFQ6_38230</name>
</gene>
<evidence type="ECO:0000313" key="9">
    <source>
        <dbReference type="EMBL" id="MFB9785539.1"/>
    </source>
</evidence>
<keyword evidence="4 6" id="KW-0862">Zinc</keyword>
<feature type="transmembrane region" description="Helical" evidence="7">
    <location>
        <begin position="34"/>
        <end position="59"/>
    </location>
</feature>
<keyword evidence="5 6" id="KW-0482">Metalloprotease</keyword>
<proteinExistence type="inferred from homology"/>
<evidence type="ECO:0000256" key="5">
    <source>
        <dbReference type="ARBA" id="ARBA00023049"/>
    </source>
</evidence>
<evidence type="ECO:0000256" key="3">
    <source>
        <dbReference type="ARBA" id="ARBA00022801"/>
    </source>
</evidence>
<dbReference type="Proteomes" id="UP001589587">
    <property type="component" value="Unassembled WGS sequence"/>
</dbReference>
<feature type="transmembrane region" description="Helical" evidence="7">
    <location>
        <begin position="285"/>
        <end position="309"/>
    </location>
</feature>
<evidence type="ECO:0000256" key="2">
    <source>
        <dbReference type="ARBA" id="ARBA00022723"/>
    </source>
</evidence>
<accession>A0ABV5XUW2</accession>
<evidence type="ECO:0000256" key="6">
    <source>
        <dbReference type="RuleBase" id="RU003983"/>
    </source>
</evidence>
<dbReference type="PANTHER" id="PTHR34978:SF3">
    <property type="entry name" value="SLR0241 PROTEIN"/>
    <property type="match status" value="1"/>
</dbReference>
<dbReference type="Pfam" id="PF01435">
    <property type="entry name" value="Peptidase_M48"/>
    <property type="match status" value="1"/>
</dbReference>
<dbReference type="RefSeq" id="WP_378377643.1">
    <property type="nucleotide sequence ID" value="NZ_JBHMAS010000153.1"/>
</dbReference>
<dbReference type="InterPro" id="IPR001915">
    <property type="entry name" value="Peptidase_M48"/>
</dbReference>
<comment type="cofactor">
    <cofactor evidence="6">
        <name>Zn(2+)</name>
        <dbReference type="ChEBI" id="CHEBI:29105"/>
    </cofactor>
    <text evidence="6">Binds 1 zinc ion per subunit.</text>
</comment>
<keyword evidence="7" id="KW-0812">Transmembrane</keyword>
<organism evidence="9 10">
    <name type="scientific">Rhodococcus baikonurensis</name>
    <dbReference type="NCBI Taxonomy" id="172041"/>
    <lineage>
        <taxon>Bacteria</taxon>
        <taxon>Bacillati</taxon>
        <taxon>Actinomycetota</taxon>
        <taxon>Actinomycetes</taxon>
        <taxon>Mycobacteriales</taxon>
        <taxon>Nocardiaceae</taxon>
        <taxon>Rhodococcus</taxon>
        <taxon>Rhodococcus erythropolis group</taxon>
    </lineage>
</organism>
<sequence length="315" mass="33220">MTAVLAWAVGGLLVAALSPLFLGSMMRRGVDPHVVLVSWGALALGTVVSISVPVILSLLPSHGGVSSLIEFAHSCWLALHDDAPARLETAVGVLGGSTLVIGAVRGTVHLFSFSRTRRELHQQHLGLLRILGGARSSSLLWLPVSVPFAYSIAGRPALVVASDGLRDQLDTEALAAVLAHERAHITGRHHLLVSAAQTLAYAFPWLPIMRSSPPLVRALVEIEADSRAVRQHGRESVHRALRSMTPHDVPVAALGIAQDCLALRLDRLSSPRTHHATPIRYLRTLAACGTAIVLPAAPLLALLGAMAMASCATGA</sequence>
<keyword evidence="1 6" id="KW-0645">Protease</keyword>
<keyword evidence="10" id="KW-1185">Reference proteome</keyword>
<evidence type="ECO:0000313" key="10">
    <source>
        <dbReference type="Proteomes" id="UP001589587"/>
    </source>
</evidence>
<dbReference type="CDD" id="cd07326">
    <property type="entry name" value="M56_BlaR1_MecR1_like"/>
    <property type="match status" value="1"/>
</dbReference>
<dbReference type="InterPro" id="IPR052173">
    <property type="entry name" value="Beta-lactam_resp_regulator"/>
</dbReference>
<comment type="caution">
    <text evidence="9">The sequence shown here is derived from an EMBL/GenBank/DDBJ whole genome shotgun (WGS) entry which is preliminary data.</text>
</comment>
<dbReference type="EMBL" id="JBHMAS010000153">
    <property type="protein sequence ID" value="MFB9785539.1"/>
    <property type="molecule type" value="Genomic_DNA"/>
</dbReference>
<evidence type="ECO:0000256" key="4">
    <source>
        <dbReference type="ARBA" id="ARBA00022833"/>
    </source>
</evidence>